<comment type="caution">
    <text evidence="10">The sequence shown here is derived from an EMBL/GenBank/DDBJ whole genome shotgun (WGS) entry which is preliminary data.</text>
</comment>
<evidence type="ECO:0000256" key="4">
    <source>
        <dbReference type="ARBA" id="ARBA00022737"/>
    </source>
</evidence>
<dbReference type="AlphaFoldDB" id="A0A2Y9BMI2"/>
<keyword evidence="11" id="KW-1185">Reference proteome</keyword>
<evidence type="ECO:0000259" key="9">
    <source>
        <dbReference type="PROSITE" id="PS50893"/>
    </source>
</evidence>
<keyword evidence="7" id="KW-1278">Translocase</keyword>
<dbReference type="InterPro" id="IPR003439">
    <property type="entry name" value="ABC_transporter-like_ATP-bd"/>
</dbReference>
<name>A0A2Y9BMI2_9FIRM</name>
<feature type="domain" description="ABC transporter" evidence="9">
    <location>
        <begin position="259"/>
        <end position="504"/>
    </location>
</feature>
<evidence type="ECO:0000256" key="5">
    <source>
        <dbReference type="ARBA" id="ARBA00022741"/>
    </source>
</evidence>
<dbReference type="InterPro" id="IPR027417">
    <property type="entry name" value="P-loop_NTPase"/>
</dbReference>
<accession>A0A2Y9BMI2</accession>
<dbReference type="Pfam" id="PF00005">
    <property type="entry name" value="ABC_tran"/>
    <property type="match status" value="2"/>
</dbReference>
<dbReference type="EMBL" id="QGDL01000018">
    <property type="protein sequence ID" value="PWJ22557.1"/>
    <property type="molecule type" value="Genomic_DNA"/>
</dbReference>
<organism evidence="10 11">
    <name type="scientific">Faecalicatena orotica</name>
    <dbReference type="NCBI Taxonomy" id="1544"/>
    <lineage>
        <taxon>Bacteria</taxon>
        <taxon>Bacillati</taxon>
        <taxon>Bacillota</taxon>
        <taxon>Clostridia</taxon>
        <taxon>Lachnospirales</taxon>
        <taxon>Lachnospiraceae</taxon>
        <taxon>Faecalicatena</taxon>
    </lineage>
</organism>
<dbReference type="PROSITE" id="PS50893">
    <property type="entry name" value="ABC_TRANSPORTER_2"/>
    <property type="match status" value="2"/>
</dbReference>
<evidence type="ECO:0000256" key="1">
    <source>
        <dbReference type="ARBA" id="ARBA00004202"/>
    </source>
</evidence>
<dbReference type="SUPFAM" id="SSF52540">
    <property type="entry name" value="P-loop containing nucleoside triphosphate hydrolases"/>
    <property type="match status" value="2"/>
</dbReference>
<dbReference type="PANTHER" id="PTHR43790">
    <property type="entry name" value="CARBOHYDRATE TRANSPORT ATP-BINDING PROTEIN MG119-RELATED"/>
    <property type="match status" value="1"/>
</dbReference>
<dbReference type="FunFam" id="3.40.50.300:FF:000127">
    <property type="entry name" value="Ribose import ATP-binding protein RbsA"/>
    <property type="match status" value="1"/>
</dbReference>
<dbReference type="CDD" id="cd03216">
    <property type="entry name" value="ABC_Carb_Monos_I"/>
    <property type="match status" value="1"/>
</dbReference>
<dbReference type="Proteomes" id="UP000245845">
    <property type="component" value="Unassembled WGS sequence"/>
</dbReference>
<keyword evidence="6 10" id="KW-0067">ATP-binding</keyword>
<dbReference type="GO" id="GO:0005886">
    <property type="term" value="C:plasma membrane"/>
    <property type="evidence" value="ECO:0007669"/>
    <property type="project" value="UniProtKB-SubCell"/>
</dbReference>
<dbReference type="InterPro" id="IPR017871">
    <property type="entry name" value="ABC_transporter-like_CS"/>
</dbReference>
<gene>
    <name evidence="10" type="ORF">A8806_11812</name>
</gene>
<keyword evidence="3" id="KW-1003">Cell membrane</keyword>
<evidence type="ECO:0000313" key="11">
    <source>
        <dbReference type="Proteomes" id="UP000245845"/>
    </source>
</evidence>
<evidence type="ECO:0000256" key="7">
    <source>
        <dbReference type="ARBA" id="ARBA00022967"/>
    </source>
</evidence>
<dbReference type="PANTHER" id="PTHR43790:SF9">
    <property type="entry name" value="GALACTOFURANOSE TRANSPORTER ATP-BINDING PROTEIN YTFR"/>
    <property type="match status" value="1"/>
</dbReference>
<dbReference type="Gene3D" id="3.40.50.300">
    <property type="entry name" value="P-loop containing nucleotide triphosphate hydrolases"/>
    <property type="match status" value="2"/>
</dbReference>
<keyword evidence="4" id="KW-0677">Repeat</keyword>
<protein>
    <submittedName>
        <fullName evidence="10">D-xylose transport system ATP-binding protein</fullName>
    </submittedName>
</protein>
<dbReference type="SMART" id="SM00382">
    <property type="entry name" value="AAA"/>
    <property type="match status" value="2"/>
</dbReference>
<dbReference type="RefSeq" id="WP_242996236.1">
    <property type="nucleotide sequence ID" value="NZ_BAAACK010000010.1"/>
</dbReference>
<dbReference type="InterPro" id="IPR003593">
    <property type="entry name" value="AAA+_ATPase"/>
</dbReference>
<evidence type="ECO:0000256" key="8">
    <source>
        <dbReference type="ARBA" id="ARBA00023136"/>
    </source>
</evidence>
<dbReference type="CDD" id="cd03215">
    <property type="entry name" value="ABC_Carb_Monos_II"/>
    <property type="match status" value="1"/>
</dbReference>
<feature type="domain" description="ABC transporter" evidence="9">
    <location>
        <begin position="5"/>
        <end position="242"/>
    </location>
</feature>
<proteinExistence type="predicted"/>
<comment type="subcellular location">
    <subcellularLocation>
        <location evidence="1">Cell membrane</location>
        <topology evidence="1">Peripheral membrane protein</topology>
    </subcellularLocation>
</comment>
<evidence type="ECO:0000256" key="3">
    <source>
        <dbReference type="ARBA" id="ARBA00022475"/>
    </source>
</evidence>
<dbReference type="InterPro" id="IPR050107">
    <property type="entry name" value="ABC_carbohydrate_import_ATPase"/>
</dbReference>
<evidence type="ECO:0000313" key="10">
    <source>
        <dbReference type="EMBL" id="PWJ22557.1"/>
    </source>
</evidence>
<dbReference type="GO" id="GO:0016887">
    <property type="term" value="F:ATP hydrolysis activity"/>
    <property type="evidence" value="ECO:0007669"/>
    <property type="project" value="InterPro"/>
</dbReference>
<keyword evidence="2" id="KW-0813">Transport</keyword>
<keyword evidence="5" id="KW-0547">Nucleotide-binding</keyword>
<sequence>MGLAVEMKQITKAFSGVKAIDDVSLKVEEGEIHALIGENGAGKSTLMNVLSGSFSHHTYEGSVWVKGKQVKLTSPDDANKAGIVMVHQELALIPEISVAENVFLGHLPKNRTGIDWKTIYGKAEEALERLSLSIDVKSKVKYLSVGQQQLVEIAKAIMMGGRVLILDEPTAPLTDRETEILFRILKDLKEDGITIIYISHRLEEIFKLTDTVSVMRDGKMIVTKKTSELTTDSLVSYMIGRELKNMYPDMETKAGEVILEIQDYCVRHPEYEGKNIVSHVNMKFCRGEIVGISGLLGAGRTELMMAVTGGYRITGKGKILLDGREVHFKSPKEAIRAGIGFVTEDRKGNGLIVDQSLCFNCSLAALDKVRARHMLNRRMETTLTEKFINELKIKTVGMYHPVKSLSGGNQQKAVLAKWLATNPRILILDEPTRGVDVGAKYEIYTIMKELAEAGVAIIMISSDLPEVIGMSDRVYIMSEGSLTGELHKGMLTEENIMKYATNTANC</sequence>
<keyword evidence="8" id="KW-0472">Membrane</keyword>
<reference evidence="10 11" key="1">
    <citation type="submission" date="2018-05" db="EMBL/GenBank/DDBJ databases">
        <title>The Hungate 1000. A catalogue of reference genomes from the rumen microbiome.</title>
        <authorList>
            <person name="Kelly W."/>
        </authorList>
    </citation>
    <scope>NUCLEOTIDE SEQUENCE [LARGE SCALE GENOMIC DNA]</scope>
    <source>
        <strain evidence="10 11">NLAE-zl-C242</strain>
    </source>
</reference>
<evidence type="ECO:0000256" key="6">
    <source>
        <dbReference type="ARBA" id="ARBA00022840"/>
    </source>
</evidence>
<dbReference type="GO" id="GO:0005524">
    <property type="term" value="F:ATP binding"/>
    <property type="evidence" value="ECO:0007669"/>
    <property type="project" value="UniProtKB-KW"/>
</dbReference>
<dbReference type="PROSITE" id="PS00211">
    <property type="entry name" value="ABC_TRANSPORTER_1"/>
    <property type="match status" value="2"/>
</dbReference>
<evidence type="ECO:0000256" key="2">
    <source>
        <dbReference type="ARBA" id="ARBA00022448"/>
    </source>
</evidence>